<name>A0AAP2AHL7_LELAM</name>
<dbReference type="Proteomes" id="UP000653275">
    <property type="component" value="Unassembled WGS sequence"/>
</dbReference>
<comment type="caution">
    <text evidence="1">The sequence shown here is derived from an EMBL/GenBank/DDBJ whole genome shotgun (WGS) entry which is preliminary data.</text>
</comment>
<accession>A0AAP2AHL7</accession>
<evidence type="ECO:0000313" key="2">
    <source>
        <dbReference type="Proteomes" id="UP000653275"/>
    </source>
</evidence>
<organism evidence="1 2">
    <name type="scientific">Lelliottia amnigena</name>
    <name type="common">Enterobacter amnigenus</name>
    <dbReference type="NCBI Taxonomy" id="61646"/>
    <lineage>
        <taxon>Bacteria</taxon>
        <taxon>Pseudomonadati</taxon>
        <taxon>Pseudomonadota</taxon>
        <taxon>Gammaproteobacteria</taxon>
        <taxon>Enterobacterales</taxon>
        <taxon>Enterobacteriaceae</taxon>
        <taxon>Lelliottia</taxon>
    </lineage>
</organism>
<proteinExistence type="predicted"/>
<gene>
    <name evidence="1" type="ORF">I7V27_20595</name>
</gene>
<evidence type="ECO:0000313" key="1">
    <source>
        <dbReference type="EMBL" id="MBL5936836.1"/>
    </source>
</evidence>
<dbReference type="RefSeq" id="WP_202666416.1">
    <property type="nucleotide sequence ID" value="NZ_JAENMR010000016.1"/>
</dbReference>
<dbReference type="InterPro" id="IPR009225">
    <property type="entry name" value="Phage_head_completion_GpL"/>
</dbReference>
<dbReference type="EMBL" id="JAENMS010000015">
    <property type="protein sequence ID" value="MBL5936836.1"/>
    <property type="molecule type" value="Genomic_DNA"/>
</dbReference>
<dbReference type="Pfam" id="PF05926">
    <property type="entry name" value="Phage_GPL"/>
    <property type="match status" value="1"/>
</dbReference>
<dbReference type="AlphaFoldDB" id="A0AAP2AHL7"/>
<reference evidence="1" key="1">
    <citation type="submission" date="2020-12" db="EMBL/GenBank/DDBJ databases">
        <title>Draft genome sequence of Enterobacter spp., Lelliottia spp. and Serratia spp. isolated from drinking water reservoirs and lakes.</title>
        <authorList>
            <person name="Reitter C."/>
            <person name="Neuhaus K."/>
            <person name="Huegler M."/>
        </authorList>
    </citation>
    <scope>NUCLEOTIDE SEQUENCE</scope>
    <source>
        <strain evidence="1">TZW15</strain>
    </source>
</reference>
<protein>
    <submittedName>
        <fullName evidence="1">Head completion/stabilization protein</fullName>
    </submittedName>
</protein>
<sequence length="151" mass="16339">MFNGRETDYQKKTIINDGFWPDLELADFQKQRSLPPDIDAGTQLQALLVATTEVNRQLQSVADRHMASGLKTAADVPGVHCQDGDNALVAQYRVAVYSCAKAELLSEFSALGRRTALPGAESSETRYGLLTESAQAVRSILGLGRATVSLL</sequence>